<dbReference type="Proteomes" id="UP000499080">
    <property type="component" value="Unassembled WGS sequence"/>
</dbReference>
<evidence type="ECO:0000313" key="2">
    <source>
        <dbReference type="Proteomes" id="UP000499080"/>
    </source>
</evidence>
<dbReference type="Pfam" id="PF03564">
    <property type="entry name" value="DUF1759"/>
    <property type="match status" value="1"/>
</dbReference>
<dbReference type="EMBL" id="BGPR01070366">
    <property type="protein sequence ID" value="GBO43808.1"/>
    <property type="molecule type" value="Genomic_DNA"/>
</dbReference>
<name>A0A4Y2X3Q3_ARAVE</name>
<evidence type="ECO:0000313" key="1">
    <source>
        <dbReference type="EMBL" id="GBO43808.1"/>
    </source>
</evidence>
<comment type="caution">
    <text evidence="1">The sequence shown here is derived from an EMBL/GenBank/DDBJ whole genome shotgun (WGS) entry which is preliminary data.</text>
</comment>
<accession>A0A4Y2X3Q3</accession>
<protein>
    <submittedName>
        <fullName evidence="1">Uncharacterized protein</fullName>
    </submittedName>
</protein>
<dbReference type="InterPro" id="IPR005312">
    <property type="entry name" value="DUF1759"/>
</dbReference>
<keyword evidence="2" id="KW-1185">Reference proteome</keyword>
<sequence length="379" mass="43395">MDSLKKRRSAARINFTKTANLLKEELKKDASDKGILRVKLIRLQEYLNNLKDYDDKIIALLADSAADEDALSAEMEGCEKYRDEFHVLTGIMDEKLEKNNVNAARARELMESYPLTSDNYQKAVSALKDRFGKKELLTEIYVRELLKLIMSNVQSHGKDRLSLSKLFDKIESRLRSLESMGIDQEKNAAWLYPMVESCLSTDILRAWQRSPQFSKDDKENETRSRLSNLLEFLRKEVENEERVKLVRNTFGTPFVPREERGGGAKPKAGKGSVPTAAGLFTAEGHKCAFCGKAHESKECLIARSLSLQERVNKLKEGKCCLKCYLRGILPRGAKPSLDVYYVVNPTLLYYALTYRQKRSQNRRDRNLYLCKAIYLNLLA</sequence>
<organism evidence="1 2">
    <name type="scientific">Araneus ventricosus</name>
    <name type="common">Orbweaver spider</name>
    <name type="synonym">Epeira ventricosa</name>
    <dbReference type="NCBI Taxonomy" id="182803"/>
    <lineage>
        <taxon>Eukaryota</taxon>
        <taxon>Metazoa</taxon>
        <taxon>Ecdysozoa</taxon>
        <taxon>Arthropoda</taxon>
        <taxon>Chelicerata</taxon>
        <taxon>Arachnida</taxon>
        <taxon>Araneae</taxon>
        <taxon>Araneomorphae</taxon>
        <taxon>Entelegynae</taxon>
        <taxon>Araneoidea</taxon>
        <taxon>Araneidae</taxon>
        <taxon>Araneus</taxon>
    </lineage>
</organism>
<proteinExistence type="predicted"/>
<reference evidence="1 2" key="1">
    <citation type="journal article" date="2019" name="Sci. Rep.">
        <title>Orb-weaving spider Araneus ventricosus genome elucidates the spidroin gene catalogue.</title>
        <authorList>
            <person name="Kono N."/>
            <person name="Nakamura H."/>
            <person name="Ohtoshi R."/>
            <person name="Moran D.A.P."/>
            <person name="Shinohara A."/>
            <person name="Yoshida Y."/>
            <person name="Fujiwara M."/>
            <person name="Mori M."/>
            <person name="Tomita M."/>
            <person name="Arakawa K."/>
        </authorList>
    </citation>
    <scope>NUCLEOTIDE SEQUENCE [LARGE SCALE GENOMIC DNA]</scope>
</reference>
<dbReference type="AlphaFoldDB" id="A0A4Y2X3Q3"/>
<gene>
    <name evidence="1" type="ORF">AVEN_7449_1</name>
</gene>
<dbReference type="OrthoDB" id="5967017at2759"/>